<evidence type="ECO:0000313" key="1">
    <source>
        <dbReference type="EMBL" id="RDX85117.1"/>
    </source>
</evidence>
<dbReference type="EMBL" id="QJKJ01006867">
    <property type="protein sequence ID" value="RDX85117.1"/>
    <property type="molecule type" value="Genomic_DNA"/>
</dbReference>
<comment type="caution">
    <text evidence="1">The sequence shown here is derived from an EMBL/GenBank/DDBJ whole genome shotgun (WGS) entry which is preliminary data.</text>
</comment>
<organism evidence="1 2">
    <name type="scientific">Mucuna pruriens</name>
    <name type="common">Velvet bean</name>
    <name type="synonym">Dolichos pruriens</name>
    <dbReference type="NCBI Taxonomy" id="157652"/>
    <lineage>
        <taxon>Eukaryota</taxon>
        <taxon>Viridiplantae</taxon>
        <taxon>Streptophyta</taxon>
        <taxon>Embryophyta</taxon>
        <taxon>Tracheophyta</taxon>
        <taxon>Spermatophyta</taxon>
        <taxon>Magnoliopsida</taxon>
        <taxon>eudicotyledons</taxon>
        <taxon>Gunneridae</taxon>
        <taxon>Pentapetalae</taxon>
        <taxon>rosids</taxon>
        <taxon>fabids</taxon>
        <taxon>Fabales</taxon>
        <taxon>Fabaceae</taxon>
        <taxon>Papilionoideae</taxon>
        <taxon>50 kb inversion clade</taxon>
        <taxon>NPAAA clade</taxon>
        <taxon>indigoferoid/millettioid clade</taxon>
        <taxon>Phaseoleae</taxon>
        <taxon>Mucuna</taxon>
    </lineage>
</organism>
<accession>A0A371G3P4</accession>
<keyword evidence="2" id="KW-1185">Reference proteome</keyword>
<name>A0A371G3P4_MUCPR</name>
<evidence type="ECO:0000313" key="2">
    <source>
        <dbReference type="Proteomes" id="UP000257109"/>
    </source>
</evidence>
<reference evidence="1" key="1">
    <citation type="submission" date="2018-05" db="EMBL/GenBank/DDBJ databases">
        <title>Draft genome of Mucuna pruriens seed.</title>
        <authorList>
            <person name="Nnadi N.E."/>
            <person name="Vos R."/>
            <person name="Hasami M.H."/>
            <person name="Devisetty U.K."/>
            <person name="Aguiy J.C."/>
        </authorList>
    </citation>
    <scope>NUCLEOTIDE SEQUENCE [LARGE SCALE GENOMIC DNA]</scope>
    <source>
        <strain evidence="1">JCA_2017</strain>
    </source>
</reference>
<proteinExistence type="predicted"/>
<protein>
    <submittedName>
        <fullName evidence="1">Uncharacterized protein</fullName>
    </submittedName>
</protein>
<dbReference type="Proteomes" id="UP000257109">
    <property type="component" value="Unassembled WGS sequence"/>
</dbReference>
<sequence length="173" mass="20241">MEMSNLASKLKSLKLEFSEELLMHLVLISLLAHYREFKDKLSLNELIHRYVQQERRLHREKAKIAHFVLTPQNKKRKNTKGVMEDKDTCRNNALSTPYDGWMDSGATTHISVTMLKLNFNLESKLKSSNFIVVVNTMVDMKDQKNNVQSLLHIRYVEYSQGYKFYNPTSRSSL</sequence>
<gene>
    <name evidence="1" type="ORF">CR513_33737</name>
</gene>
<feature type="non-terminal residue" evidence="1">
    <location>
        <position position="1"/>
    </location>
</feature>
<dbReference type="AlphaFoldDB" id="A0A371G3P4"/>